<accession>A0A8X7UTR1</accession>
<protein>
    <submittedName>
        <fullName evidence="2">Uncharacterized protein</fullName>
    </submittedName>
</protein>
<name>A0A8X7UTR1_BRACI</name>
<dbReference type="AlphaFoldDB" id="A0A8X7UTR1"/>
<organism evidence="2 3">
    <name type="scientific">Brassica carinata</name>
    <name type="common">Ethiopian mustard</name>
    <name type="synonym">Abyssinian cabbage</name>
    <dbReference type="NCBI Taxonomy" id="52824"/>
    <lineage>
        <taxon>Eukaryota</taxon>
        <taxon>Viridiplantae</taxon>
        <taxon>Streptophyta</taxon>
        <taxon>Embryophyta</taxon>
        <taxon>Tracheophyta</taxon>
        <taxon>Spermatophyta</taxon>
        <taxon>Magnoliopsida</taxon>
        <taxon>eudicotyledons</taxon>
        <taxon>Gunneridae</taxon>
        <taxon>Pentapetalae</taxon>
        <taxon>rosids</taxon>
        <taxon>malvids</taxon>
        <taxon>Brassicales</taxon>
        <taxon>Brassicaceae</taxon>
        <taxon>Brassiceae</taxon>
        <taxon>Brassica</taxon>
    </lineage>
</organism>
<keyword evidence="3" id="KW-1185">Reference proteome</keyword>
<proteinExistence type="predicted"/>
<dbReference type="EMBL" id="JAAMPC010000010">
    <property type="protein sequence ID" value="KAG2288291.1"/>
    <property type="molecule type" value="Genomic_DNA"/>
</dbReference>
<dbReference type="Proteomes" id="UP000886595">
    <property type="component" value="Unassembled WGS sequence"/>
</dbReference>
<feature type="coiled-coil region" evidence="1">
    <location>
        <begin position="58"/>
        <end position="85"/>
    </location>
</feature>
<reference evidence="2 3" key="1">
    <citation type="submission" date="2020-02" db="EMBL/GenBank/DDBJ databases">
        <authorList>
            <person name="Ma Q."/>
            <person name="Huang Y."/>
            <person name="Song X."/>
            <person name="Pei D."/>
        </authorList>
    </citation>
    <scope>NUCLEOTIDE SEQUENCE [LARGE SCALE GENOMIC DNA]</scope>
    <source>
        <strain evidence="2">Sxm20200214</strain>
        <tissue evidence="2">Leaf</tissue>
    </source>
</reference>
<dbReference type="OrthoDB" id="1095085at2759"/>
<comment type="caution">
    <text evidence="2">The sequence shown here is derived from an EMBL/GenBank/DDBJ whole genome shotgun (WGS) entry which is preliminary data.</text>
</comment>
<keyword evidence="1" id="KW-0175">Coiled coil</keyword>
<evidence type="ECO:0000313" key="3">
    <source>
        <dbReference type="Proteomes" id="UP000886595"/>
    </source>
</evidence>
<sequence>MLEDDILITEELTSEKKNQMYLKLVDSTIGRVFGLGALLSEVSLNGKKPVTIESNLENDEFKKKVQDISQENEDIKERLSKLDGLEKMIAILCPAILSTGVNNHV</sequence>
<gene>
    <name evidence="2" type="ORF">Bca52824_047895</name>
</gene>
<evidence type="ECO:0000313" key="2">
    <source>
        <dbReference type="EMBL" id="KAG2288291.1"/>
    </source>
</evidence>
<evidence type="ECO:0000256" key="1">
    <source>
        <dbReference type="SAM" id="Coils"/>
    </source>
</evidence>